<accession>F4S2Y7</accession>
<evidence type="ECO:0000313" key="3">
    <source>
        <dbReference type="Proteomes" id="UP000001072"/>
    </source>
</evidence>
<dbReference type="VEuPathDB" id="FungiDB:MELLADRAFT_67381"/>
<dbReference type="EMBL" id="GL883142">
    <property type="protein sequence ID" value="EGG00997.1"/>
    <property type="molecule type" value="Genomic_DNA"/>
</dbReference>
<feature type="region of interest" description="Disordered" evidence="1">
    <location>
        <begin position="1"/>
        <end position="32"/>
    </location>
</feature>
<proteinExistence type="predicted"/>
<reference evidence="3" key="1">
    <citation type="journal article" date="2011" name="Proc. Natl. Acad. Sci. U.S.A.">
        <title>Obligate biotrophy features unraveled by the genomic analysis of rust fungi.</title>
        <authorList>
            <person name="Duplessis S."/>
            <person name="Cuomo C.A."/>
            <person name="Lin Y.-C."/>
            <person name="Aerts A."/>
            <person name="Tisserant E."/>
            <person name="Veneault-Fourrey C."/>
            <person name="Joly D.L."/>
            <person name="Hacquard S."/>
            <person name="Amselem J."/>
            <person name="Cantarel B.L."/>
            <person name="Chiu R."/>
            <person name="Coutinho P.M."/>
            <person name="Feau N."/>
            <person name="Field M."/>
            <person name="Frey P."/>
            <person name="Gelhaye E."/>
            <person name="Goldberg J."/>
            <person name="Grabherr M.G."/>
            <person name="Kodira C.D."/>
            <person name="Kohler A."/>
            <person name="Kuees U."/>
            <person name="Lindquist E.A."/>
            <person name="Lucas S.M."/>
            <person name="Mago R."/>
            <person name="Mauceli E."/>
            <person name="Morin E."/>
            <person name="Murat C."/>
            <person name="Pangilinan J.L."/>
            <person name="Park R."/>
            <person name="Pearson M."/>
            <person name="Quesneville H."/>
            <person name="Rouhier N."/>
            <person name="Sakthikumar S."/>
            <person name="Salamov A.A."/>
            <person name="Schmutz J."/>
            <person name="Selles B."/>
            <person name="Shapiro H."/>
            <person name="Tanguay P."/>
            <person name="Tuskan G.A."/>
            <person name="Henrissat B."/>
            <person name="Van de Peer Y."/>
            <person name="Rouze P."/>
            <person name="Ellis J.G."/>
            <person name="Dodds P.N."/>
            <person name="Schein J.E."/>
            <person name="Zhong S."/>
            <person name="Hamelin R.C."/>
            <person name="Grigoriev I.V."/>
            <person name="Szabo L.J."/>
            <person name="Martin F."/>
        </authorList>
    </citation>
    <scope>NUCLEOTIDE SEQUENCE [LARGE SCALE GENOMIC DNA]</scope>
    <source>
        <strain evidence="3">98AG31 / pathotype 3-4-7</strain>
    </source>
</reference>
<dbReference type="RefSeq" id="XP_007415845.1">
    <property type="nucleotide sequence ID" value="XM_007415783.1"/>
</dbReference>
<feature type="compositionally biased region" description="Basic and acidic residues" evidence="1">
    <location>
        <begin position="268"/>
        <end position="280"/>
    </location>
</feature>
<gene>
    <name evidence="2" type="ORF">MELLADRAFT_67381</name>
</gene>
<feature type="region of interest" description="Disordered" evidence="1">
    <location>
        <begin position="264"/>
        <end position="290"/>
    </location>
</feature>
<evidence type="ECO:0000256" key="1">
    <source>
        <dbReference type="SAM" id="MobiDB-lite"/>
    </source>
</evidence>
<dbReference type="HOGENOM" id="CLU_080489_0_0_1"/>
<sequence length="301" mass="33741">MPFSFKPTRVPGSLGSIALSPSDTQQPRGKKRKFKDFGAVDDVMQEAKINVVNHKSLYVASQLIRPTADQTRSKTRQIPRTIPSEVISARELHWMSNTLQNFQRRFKALSQLSEKLLSSETLKPGEIHSIISRLARGQFQSGEIVSGAKMEYDLPARSETALRYGSIAKQINLYFKVSTPKEKVEDREGFIKLFTMFMENYVAFKGCIEILLTSAENISPQAKSVQGAVDTFSHSHLDTSKNGSQTENPSTISDTVAFFDVMDTSSSKNEHTEDQDHQAHSSDSSESDSEMIWKMLVPKLK</sequence>
<keyword evidence="3" id="KW-1185">Reference proteome</keyword>
<dbReference type="Proteomes" id="UP000001072">
    <property type="component" value="Unassembled WGS sequence"/>
</dbReference>
<dbReference type="KEGG" id="mlr:MELLADRAFT_67381"/>
<name>F4S2Y7_MELLP</name>
<organism evidence="3">
    <name type="scientific">Melampsora larici-populina (strain 98AG31 / pathotype 3-4-7)</name>
    <name type="common">Poplar leaf rust fungus</name>
    <dbReference type="NCBI Taxonomy" id="747676"/>
    <lineage>
        <taxon>Eukaryota</taxon>
        <taxon>Fungi</taxon>
        <taxon>Dikarya</taxon>
        <taxon>Basidiomycota</taxon>
        <taxon>Pucciniomycotina</taxon>
        <taxon>Pucciniomycetes</taxon>
        <taxon>Pucciniales</taxon>
        <taxon>Melampsoraceae</taxon>
        <taxon>Melampsora</taxon>
    </lineage>
</organism>
<protein>
    <submittedName>
        <fullName evidence="2">Uncharacterized protein</fullName>
    </submittedName>
</protein>
<dbReference type="GeneID" id="18930822"/>
<evidence type="ECO:0000313" key="2">
    <source>
        <dbReference type="EMBL" id="EGG00997.1"/>
    </source>
</evidence>
<dbReference type="InParanoid" id="F4S2Y7"/>
<dbReference type="AlphaFoldDB" id="F4S2Y7"/>